<dbReference type="EMBL" id="KP881332">
    <property type="protein sequence ID" value="AKA61417.1"/>
    <property type="molecule type" value="Genomic_DNA"/>
</dbReference>
<dbReference type="GeneID" id="28802379"/>
<reference evidence="1 2" key="1">
    <citation type="journal article" date="2016" name="Virus Genes">
        <title>Genomic analysis of Staphylococcus phage Stau2 isolated from medical specimen.</title>
        <authorList>
            <person name="Hsieh S.E."/>
            <person name="Tseng Y.H."/>
            <person name="Lo H.H."/>
            <person name="Chen S.T."/>
            <person name="Wu C.N."/>
        </authorList>
    </citation>
    <scope>NUCLEOTIDE SEQUENCE [LARGE SCALE GENOMIC DNA]</scope>
</reference>
<evidence type="ECO:0000313" key="1">
    <source>
        <dbReference type="EMBL" id="AKA61417.1"/>
    </source>
</evidence>
<name>A0A0U1ZUQ1_9CAUD</name>
<evidence type="ECO:0008006" key="3">
    <source>
        <dbReference type="Google" id="ProtNLM"/>
    </source>
</evidence>
<dbReference type="SUPFAM" id="SSF52309">
    <property type="entry name" value="N-(deoxy)ribosyltransferase-like"/>
    <property type="match status" value="1"/>
</dbReference>
<protein>
    <recommendedName>
        <fullName evidence="3">Nucleoside 2-deoxyribosyltransferase</fullName>
    </recommendedName>
</protein>
<dbReference type="Gene3D" id="3.40.50.450">
    <property type="match status" value="1"/>
</dbReference>
<sequence length="209" mass="23793">MANLLKELQVYHASDMLMQGLKEYRIKQKEEMESIVGIKVFDPSSQSFNDKKNTDSHKLAERIVENDTCAIEESDIYVIDLPISGNGGLGTITELGQIFQMKRQAQITIDRLNDLYDIYYLDVNGELTDVATVLDKELEINEKILNKPVLIYSSDIRWNTTDMHDDMDRVPYSFNAYVYGVALSLTDGKGVISWEEVLRELEKLGASNV</sequence>
<proteinExistence type="predicted"/>
<keyword evidence="2" id="KW-1185">Reference proteome</keyword>
<accession>A0A0U1ZUQ1</accession>
<gene>
    <name evidence="1" type="ORF">Stau2_166</name>
</gene>
<dbReference type="KEGG" id="vg:28802379"/>
<organism evidence="1 2">
    <name type="scientific">Staphylococcus phage Stau2</name>
    <dbReference type="NCBI Taxonomy" id="1200862"/>
    <lineage>
        <taxon>Viruses</taxon>
        <taxon>Duplodnaviria</taxon>
        <taxon>Heunggongvirae</taxon>
        <taxon>Uroviricota</taxon>
        <taxon>Caudoviricetes</taxon>
        <taxon>Herelleviridae</taxon>
        <taxon>Twortvirinae</taxon>
        <taxon>Silviavirus</taxon>
        <taxon>Silviavirus stau2</taxon>
    </lineage>
</organism>
<dbReference type="Proteomes" id="UP000207597">
    <property type="component" value="Segment"/>
</dbReference>
<dbReference type="RefSeq" id="YP_009275923.1">
    <property type="nucleotide sequence ID" value="NC_030933.1"/>
</dbReference>
<evidence type="ECO:0000313" key="2">
    <source>
        <dbReference type="Proteomes" id="UP000207597"/>
    </source>
</evidence>